<dbReference type="PANTHER" id="PTHR48069">
    <property type="entry name" value="DIHYDROFOLATE REDUCTASE"/>
    <property type="match status" value="1"/>
</dbReference>
<dbReference type="PROSITE" id="PS51330">
    <property type="entry name" value="DHFR_2"/>
    <property type="match status" value="1"/>
</dbReference>
<evidence type="ECO:0000256" key="4">
    <source>
        <dbReference type="ARBA" id="ARBA00022563"/>
    </source>
</evidence>
<comment type="catalytic activity">
    <reaction evidence="8">
        <text>(6S)-5,6,7,8-tetrahydrofolate + NADP(+) = 7,8-dihydrofolate + NADPH + H(+)</text>
        <dbReference type="Rhea" id="RHEA:15009"/>
        <dbReference type="ChEBI" id="CHEBI:15378"/>
        <dbReference type="ChEBI" id="CHEBI:57451"/>
        <dbReference type="ChEBI" id="CHEBI:57453"/>
        <dbReference type="ChEBI" id="CHEBI:57783"/>
        <dbReference type="ChEBI" id="CHEBI:58349"/>
        <dbReference type="EC" id="1.5.1.3"/>
    </reaction>
</comment>
<dbReference type="Proteomes" id="UP000177360">
    <property type="component" value="Unassembled WGS sequence"/>
</dbReference>
<comment type="function">
    <text evidence="7 8">Key enzyme in folate metabolism. Catalyzes an essential reaction for de novo glycine and purine synthesis, and for DNA precursor synthesis.</text>
</comment>
<evidence type="ECO:0000256" key="6">
    <source>
        <dbReference type="ARBA" id="ARBA00023002"/>
    </source>
</evidence>
<dbReference type="AlphaFoldDB" id="A0A1G2E2Y7"/>
<dbReference type="CDD" id="cd00209">
    <property type="entry name" value="DHFR"/>
    <property type="match status" value="1"/>
</dbReference>
<proteinExistence type="inferred from homology"/>
<evidence type="ECO:0000256" key="8">
    <source>
        <dbReference type="PIRNR" id="PIRNR000194"/>
    </source>
</evidence>
<feature type="domain" description="DHFR" evidence="10">
    <location>
        <begin position="2"/>
        <end position="162"/>
    </location>
</feature>
<evidence type="ECO:0000259" key="10">
    <source>
        <dbReference type="PROSITE" id="PS51330"/>
    </source>
</evidence>
<evidence type="ECO:0000256" key="1">
    <source>
        <dbReference type="ARBA" id="ARBA00004903"/>
    </source>
</evidence>
<evidence type="ECO:0000256" key="9">
    <source>
        <dbReference type="RuleBase" id="RU004474"/>
    </source>
</evidence>
<accession>A0A1G2E2Y7</accession>
<dbReference type="NCBIfam" id="NF008037">
    <property type="entry name" value="PRK10769.1"/>
    <property type="match status" value="1"/>
</dbReference>
<dbReference type="GO" id="GO:0006730">
    <property type="term" value="P:one-carbon metabolic process"/>
    <property type="evidence" value="ECO:0007669"/>
    <property type="project" value="UniProtKB-KW"/>
</dbReference>
<dbReference type="EC" id="1.5.1.3" evidence="3 8"/>
<evidence type="ECO:0000313" key="11">
    <source>
        <dbReference type="EMBL" id="OGZ20163.1"/>
    </source>
</evidence>
<dbReference type="PIRSF" id="PIRSF000194">
    <property type="entry name" value="DHFR"/>
    <property type="match status" value="1"/>
</dbReference>
<dbReference type="InterPro" id="IPR017925">
    <property type="entry name" value="DHFR_CS"/>
</dbReference>
<keyword evidence="5 8" id="KW-0521">NADP</keyword>
<dbReference type="GO" id="GO:0046452">
    <property type="term" value="P:dihydrofolate metabolic process"/>
    <property type="evidence" value="ECO:0007669"/>
    <property type="project" value="TreeGrafter"/>
</dbReference>
<evidence type="ECO:0000256" key="7">
    <source>
        <dbReference type="ARBA" id="ARBA00025067"/>
    </source>
</evidence>
<evidence type="ECO:0000256" key="5">
    <source>
        <dbReference type="ARBA" id="ARBA00022857"/>
    </source>
</evidence>
<reference evidence="11 12" key="1">
    <citation type="journal article" date="2016" name="Nat. Commun.">
        <title>Thousands of microbial genomes shed light on interconnected biogeochemical processes in an aquifer system.</title>
        <authorList>
            <person name="Anantharaman K."/>
            <person name="Brown C.T."/>
            <person name="Hug L.A."/>
            <person name="Sharon I."/>
            <person name="Castelle C.J."/>
            <person name="Probst A.J."/>
            <person name="Thomas B.C."/>
            <person name="Singh A."/>
            <person name="Wilkins M.J."/>
            <person name="Karaoz U."/>
            <person name="Brodie E.L."/>
            <person name="Williams K.H."/>
            <person name="Hubbard S.S."/>
            <person name="Banfield J.F."/>
        </authorList>
    </citation>
    <scope>NUCLEOTIDE SEQUENCE [LARGE SCALE GENOMIC DNA]</scope>
</reference>
<dbReference type="PROSITE" id="PS00075">
    <property type="entry name" value="DHFR_1"/>
    <property type="match status" value="1"/>
</dbReference>
<evidence type="ECO:0000256" key="2">
    <source>
        <dbReference type="ARBA" id="ARBA00009539"/>
    </source>
</evidence>
<comment type="caution">
    <text evidence="11">The sequence shown here is derived from an EMBL/GenBank/DDBJ whole genome shotgun (WGS) entry which is preliminary data.</text>
</comment>
<name>A0A1G2E2Y7_9BACT</name>
<dbReference type="InterPro" id="IPR024072">
    <property type="entry name" value="DHFR-like_dom_sf"/>
</dbReference>
<evidence type="ECO:0000313" key="12">
    <source>
        <dbReference type="Proteomes" id="UP000177360"/>
    </source>
</evidence>
<keyword evidence="6 8" id="KW-0560">Oxidoreductase</keyword>
<organism evidence="11 12">
    <name type="scientific">Candidatus Nealsonbacteria bacterium RIFCSPHIGHO2_01_FULL_38_55</name>
    <dbReference type="NCBI Taxonomy" id="1801664"/>
    <lineage>
        <taxon>Bacteria</taxon>
        <taxon>Candidatus Nealsoniibacteriota</taxon>
    </lineage>
</organism>
<comment type="similarity">
    <text evidence="2 8 9">Belongs to the dihydrofolate reductase family.</text>
</comment>
<gene>
    <name evidence="11" type="ORF">A2626_00015</name>
</gene>
<sequence>MIISIISAVAENRVIGDKNSLPWHLPADFKYFKEITLGKPIVMGLNTFKSIGEKPLPDRKNIILNNDLSYIPSEGCFVARSIDELLQMVKNEDEVMVCGGESVYKQFLPLANRLYLTFIHHNFEGDAYFPEFDINNWKEVKRTDHKADDKNKFDYSFAILERK</sequence>
<dbReference type="GO" id="GO:0046655">
    <property type="term" value="P:folic acid metabolic process"/>
    <property type="evidence" value="ECO:0007669"/>
    <property type="project" value="TreeGrafter"/>
</dbReference>
<dbReference type="GO" id="GO:0004146">
    <property type="term" value="F:dihydrofolate reductase activity"/>
    <property type="evidence" value="ECO:0007669"/>
    <property type="project" value="UniProtKB-EC"/>
</dbReference>
<dbReference type="Pfam" id="PF00186">
    <property type="entry name" value="DHFR_1"/>
    <property type="match status" value="1"/>
</dbReference>
<comment type="pathway">
    <text evidence="1 8">Cofactor biosynthesis; tetrahydrofolate biosynthesis; 5,6,7,8-tetrahydrofolate from 7,8-dihydrofolate: step 1/1.</text>
</comment>
<dbReference type="SUPFAM" id="SSF53597">
    <property type="entry name" value="Dihydrofolate reductase-like"/>
    <property type="match status" value="1"/>
</dbReference>
<dbReference type="UniPathway" id="UPA00077">
    <property type="reaction ID" value="UER00158"/>
</dbReference>
<dbReference type="GO" id="GO:0005829">
    <property type="term" value="C:cytosol"/>
    <property type="evidence" value="ECO:0007669"/>
    <property type="project" value="TreeGrafter"/>
</dbReference>
<dbReference type="InterPro" id="IPR001796">
    <property type="entry name" value="DHFR_dom"/>
</dbReference>
<evidence type="ECO:0000256" key="3">
    <source>
        <dbReference type="ARBA" id="ARBA00012856"/>
    </source>
</evidence>
<dbReference type="PRINTS" id="PR00070">
    <property type="entry name" value="DHFR"/>
</dbReference>
<keyword evidence="4 8" id="KW-0554">One-carbon metabolism</keyword>
<dbReference type="GO" id="GO:0046654">
    <property type="term" value="P:tetrahydrofolate biosynthetic process"/>
    <property type="evidence" value="ECO:0007669"/>
    <property type="project" value="UniProtKB-UniPathway"/>
</dbReference>
<dbReference type="FunFam" id="3.40.430.10:FF:000001">
    <property type="entry name" value="Dihydrofolate reductase"/>
    <property type="match status" value="1"/>
</dbReference>
<dbReference type="Gene3D" id="3.40.430.10">
    <property type="entry name" value="Dihydrofolate Reductase, subunit A"/>
    <property type="match status" value="1"/>
</dbReference>
<protein>
    <recommendedName>
        <fullName evidence="3 8">Dihydrofolate reductase</fullName>
        <ecNumber evidence="3 8">1.5.1.3</ecNumber>
    </recommendedName>
</protein>
<dbReference type="InterPro" id="IPR012259">
    <property type="entry name" value="DHFR"/>
</dbReference>
<dbReference type="PANTHER" id="PTHR48069:SF3">
    <property type="entry name" value="DIHYDROFOLATE REDUCTASE"/>
    <property type="match status" value="1"/>
</dbReference>
<dbReference type="GO" id="GO:0070401">
    <property type="term" value="F:NADP+ binding"/>
    <property type="evidence" value="ECO:0007669"/>
    <property type="project" value="UniProtKB-ARBA"/>
</dbReference>
<dbReference type="EMBL" id="MHLZ01000010">
    <property type="protein sequence ID" value="OGZ20163.1"/>
    <property type="molecule type" value="Genomic_DNA"/>
</dbReference>